<accession>A0A0C9VI67</accession>
<reference evidence="2 3" key="1">
    <citation type="submission" date="2014-06" db="EMBL/GenBank/DDBJ databases">
        <title>Evolutionary Origins and Diversification of the Mycorrhizal Mutualists.</title>
        <authorList>
            <consortium name="DOE Joint Genome Institute"/>
            <consortium name="Mycorrhizal Genomics Consortium"/>
            <person name="Kohler A."/>
            <person name="Kuo A."/>
            <person name="Nagy L.G."/>
            <person name="Floudas D."/>
            <person name="Copeland A."/>
            <person name="Barry K.W."/>
            <person name="Cichocki N."/>
            <person name="Veneault-Fourrey C."/>
            <person name="LaButti K."/>
            <person name="Lindquist E.A."/>
            <person name="Lipzen A."/>
            <person name="Lundell T."/>
            <person name="Morin E."/>
            <person name="Murat C."/>
            <person name="Riley R."/>
            <person name="Ohm R."/>
            <person name="Sun H."/>
            <person name="Tunlid A."/>
            <person name="Henrissat B."/>
            <person name="Grigoriev I.V."/>
            <person name="Hibbett D.S."/>
            <person name="Martin F."/>
        </authorList>
    </citation>
    <scope>NUCLEOTIDE SEQUENCE [LARGE SCALE GENOMIC DNA]</scope>
    <source>
        <strain evidence="2 3">SS14</strain>
    </source>
</reference>
<organism evidence="2 3">
    <name type="scientific">Sphaerobolus stellatus (strain SS14)</name>
    <dbReference type="NCBI Taxonomy" id="990650"/>
    <lineage>
        <taxon>Eukaryota</taxon>
        <taxon>Fungi</taxon>
        <taxon>Dikarya</taxon>
        <taxon>Basidiomycota</taxon>
        <taxon>Agaricomycotina</taxon>
        <taxon>Agaricomycetes</taxon>
        <taxon>Phallomycetidae</taxon>
        <taxon>Geastrales</taxon>
        <taxon>Sphaerobolaceae</taxon>
        <taxon>Sphaerobolus</taxon>
    </lineage>
</organism>
<dbReference type="HOGENOM" id="CLU_052398_3_1_1"/>
<dbReference type="Proteomes" id="UP000054279">
    <property type="component" value="Unassembled WGS sequence"/>
</dbReference>
<sequence>MVELTQNPTYLTHPDFTADKYAEARQSFTSMEITDRAAAEILEKAWLANQKIESVRWRRVREEEAAKESESLRQAVEEVTRIAAKEVTDREEAIRTDKKKYPNKYTPIAMGPPPTHRPDIPSAYAQRKLKEGVYLEMWYLSCEGLDAA</sequence>
<dbReference type="AlphaFoldDB" id="A0A0C9VI67"/>
<keyword evidence="3" id="KW-1185">Reference proteome</keyword>
<gene>
    <name evidence="2" type="ORF">M422DRAFT_126399</name>
</gene>
<evidence type="ECO:0000313" key="3">
    <source>
        <dbReference type="Proteomes" id="UP000054279"/>
    </source>
</evidence>
<proteinExistence type="predicted"/>
<feature type="region of interest" description="Disordered" evidence="1">
    <location>
        <begin position="89"/>
        <end position="121"/>
    </location>
</feature>
<dbReference type="OrthoDB" id="2688210at2759"/>
<name>A0A0C9VI67_SPHS4</name>
<dbReference type="EMBL" id="KN837104">
    <property type="protein sequence ID" value="KIJ46996.1"/>
    <property type="molecule type" value="Genomic_DNA"/>
</dbReference>
<feature type="compositionally biased region" description="Basic and acidic residues" evidence="1">
    <location>
        <begin position="89"/>
        <end position="100"/>
    </location>
</feature>
<evidence type="ECO:0000256" key="1">
    <source>
        <dbReference type="SAM" id="MobiDB-lite"/>
    </source>
</evidence>
<evidence type="ECO:0000313" key="2">
    <source>
        <dbReference type="EMBL" id="KIJ46996.1"/>
    </source>
</evidence>
<protein>
    <submittedName>
        <fullName evidence="2">Uncharacterized protein</fullName>
    </submittedName>
</protein>
<feature type="non-terminal residue" evidence="2">
    <location>
        <position position="148"/>
    </location>
</feature>